<dbReference type="Gene3D" id="1.20.120.450">
    <property type="entry name" value="dinb family like domain"/>
    <property type="match status" value="1"/>
</dbReference>
<feature type="domain" description="DinB-like" evidence="1">
    <location>
        <begin position="51"/>
        <end position="165"/>
    </location>
</feature>
<evidence type="ECO:0000313" key="2">
    <source>
        <dbReference type="EMBL" id="AWV99220.1"/>
    </source>
</evidence>
<protein>
    <recommendedName>
        <fullName evidence="1">DinB-like domain-containing protein</fullName>
    </recommendedName>
</protein>
<dbReference type="InterPro" id="IPR034660">
    <property type="entry name" value="DinB/YfiT-like"/>
</dbReference>
<dbReference type="Pfam" id="PF12867">
    <property type="entry name" value="DinB_2"/>
    <property type="match status" value="1"/>
</dbReference>
<dbReference type="KEGG" id="als:DJ013_14010"/>
<proteinExistence type="predicted"/>
<gene>
    <name evidence="2" type="ORF">DJ013_14010</name>
</gene>
<dbReference type="InterPro" id="IPR024775">
    <property type="entry name" value="DinB-like"/>
</dbReference>
<keyword evidence="3" id="KW-1185">Reference proteome</keyword>
<name>A0A2Z4GDL7_9BACT</name>
<dbReference type="OrthoDB" id="9793216at2"/>
<dbReference type="SUPFAM" id="SSF109854">
    <property type="entry name" value="DinB/YfiT-like putative metalloenzymes"/>
    <property type="match status" value="1"/>
</dbReference>
<organism evidence="2 3">
    <name type="scientific">Arcticibacterium luteifluviistationis</name>
    <dbReference type="NCBI Taxonomy" id="1784714"/>
    <lineage>
        <taxon>Bacteria</taxon>
        <taxon>Pseudomonadati</taxon>
        <taxon>Bacteroidota</taxon>
        <taxon>Cytophagia</taxon>
        <taxon>Cytophagales</taxon>
        <taxon>Leadbetterellaceae</taxon>
        <taxon>Arcticibacterium</taxon>
    </lineage>
</organism>
<evidence type="ECO:0000259" key="1">
    <source>
        <dbReference type="Pfam" id="PF12867"/>
    </source>
</evidence>
<reference evidence="2 3" key="1">
    <citation type="submission" date="2018-05" db="EMBL/GenBank/DDBJ databases">
        <title>Complete genome sequence of Arcticibacterium luteifluviistationis SM1504T, a cytophagaceae bacterium isolated from Arctic surface seawater.</title>
        <authorList>
            <person name="Li Y."/>
            <person name="Qin Q.-L."/>
        </authorList>
    </citation>
    <scope>NUCLEOTIDE SEQUENCE [LARGE SCALE GENOMIC DNA]</scope>
    <source>
        <strain evidence="2 3">SM1504</strain>
    </source>
</reference>
<dbReference type="Proteomes" id="UP000249873">
    <property type="component" value="Chromosome"/>
</dbReference>
<sequence length="176" mass="20686">MTQKWSDMPELPEFYDRYIKKVDDLPLNEAFEQNRPHDIMADIDKLKALEHKVYAPEKWTVKDIIQHIMDTERIMAYRALRFARNDETVLSGFEEDDFAKNALATARTIDDLMEEWEILRMSTEFLFKSFNDEMLSRKGTASGNQVSVLALGFVILGHPIHHYQVLQDRYFPLLEA</sequence>
<dbReference type="AlphaFoldDB" id="A0A2Z4GDL7"/>
<evidence type="ECO:0000313" key="3">
    <source>
        <dbReference type="Proteomes" id="UP000249873"/>
    </source>
</evidence>
<dbReference type="RefSeq" id="WP_111372444.1">
    <property type="nucleotide sequence ID" value="NZ_CP029480.1"/>
</dbReference>
<dbReference type="EMBL" id="CP029480">
    <property type="protein sequence ID" value="AWV99220.1"/>
    <property type="molecule type" value="Genomic_DNA"/>
</dbReference>
<accession>A0A2Z4GDL7</accession>